<evidence type="ECO:0000313" key="3">
    <source>
        <dbReference type="Proteomes" id="UP000539313"/>
    </source>
</evidence>
<keyword evidence="1" id="KW-0812">Transmembrane</keyword>
<organism evidence="2 3">
    <name type="scientific">Thermomonospora cellulosilytica</name>
    <dbReference type="NCBI Taxonomy" id="1411118"/>
    <lineage>
        <taxon>Bacteria</taxon>
        <taxon>Bacillati</taxon>
        <taxon>Actinomycetota</taxon>
        <taxon>Actinomycetes</taxon>
        <taxon>Streptosporangiales</taxon>
        <taxon>Thermomonosporaceae</taxon>
        <taxon>Thermomonospora</taxon>
    </lineage>
</organism>
<keyword evidence="1" id="KW-1133">Transmembrane helix</keyword>
<dbReference type="Proteomes" id="UP000539313">
    <property type="component" value="Unassembled WGS sequence"/>
</dbReference>
<keyword evidence="3" id="KW-1185">Reference proteome</keyword>
<gene>
    <name evidence="2" type="ORF">HNR21_001958</name>
</gene>
<name>A0A7W3R7X0_9ACTN</name>
<comment type="caution">
    <text evidence="2">The sequence shown here is derived from an EMBL/GenBank/DDBJ whole genome shotgun (WGS) entry which is preliminary data.</text>
</comment>
<evidence type="ECO:0000256" key="1">
    <source>
        <dbReference type="SAM" id="Phobius"/>
    </source>
</evidence>
<accession>A0A7W3R7X0</accession>
<dbReference type="RefSeq" id="WP_182704949.1">
    <property type="nucleotide sequence ID" value="NZ_JACJII010000001.1"/>
</dbReference>
<sequence>MGGQLGEALTELFVLAGILLTVGTVVGIAGSVTALYLRRARRRARHRRRK</sequence>
<dbReference type="EMBL" id="JACJII010000001">
    <property type="protein sequence ID" value="MBA9003076.1"/>
    <property type="molecule type" value="Genomic_DNA"/>
</dbReference>
<protein>
    <submittedName>
        <fullName evidence="2">Uncharacterized protein</fullName>
    </submittedName>
</protein>
<keyword evidence="1" id="KW-0472">Membrane</keyword>
<dbReference type="AlphaFoldDB" id="A0A7W3R7X0"/>
<proteinExistence type="predicted"/>
<feature type="transmembrane region" description="Helical" evidence="1">
    <location>
        <begin position="12"/>
        <end position="37"/>
    </location>
</feature>
<reference evidence="2 3" key="1">
    <citation type="submission" date="2020-08" db="EMBL/GenBank/DDBJ databases">
        <title>Sequencing the genomes of 1000 actinobacteria strains.</title>
        <authorList>
            <person name="Klenk H.-P."/>
        </authorList>
    </citation>
    <scope>NUCLEOTIDE SEQUENCE [LARGE SCALE GENOMIC DNA]</scope>
    <source>
        <strain evidence="2 3">DSM 45823</strain>
    </source>
</reference>
<evidence type="ECO:0000313" key="2">
    <source>
        <dbReference type="EMBL" id="MBA9003076.1"/>
    </source>
</evidence>